<dbReference type="CDD" id="cd04186">
    <property type="entry name" value="GT_2_like_c"/>
    <property type="match status" value="1"/>
</dbReference>
<dbReference type="RefSeq" id="WP_350412763.1">
    <property type="nucleotide sequence ID" value="NZ_JBEOKT010000010.1"/>
</dbReference>
<keyword evidence="2" id="KW-0328">Glycosyltransferase</keyword>
<protein>
    <submittedName>
        <fullName evidence="2">Glycosyltransferase family 2 protein</fullName>
        <ecNumber evidence="2">2.4.-.-</ecNumber>
    </submittedName>
</protein>
<proteinExistence type="predicted"/>
<dbReference type="GO" id="GO:0016757">
    <property type="term" value="F:glycosyltransferase activity"/>
    <property type="evidence" value="ECO:0007669"/>
    <property type="project" value="UniProtKB-KW"/>
</dbReference>
<dbReference type="Proteomes" id="UP001476807">
    <property type="component" value="Unassembled WGS sequence"/>
</dbReference>
<comment type="caution">
    <text evidence="2">The sequence shown here is derived from an EMBL/GenBank/DDBJ whole genome shotgun (WGS) entry which is preliminary data.</text>
</comment>
<keyword evidence="2" id="KW-0808">Transferase</keyword>
<dbReference type="SUPFAM" id="SSF53448">
    <property type="entry name" value="Nucleotide-diphospho-sugar transferases"/>
    <property type="match status" value="1"/>
</dbReference>
<dbReference type="EMBL" id="JBEOKT010000010">
    <property type="protein sequence ID" value="MER2998313.1"/>
    <property type="molecule type" value="Genomic_DNA"/>
</dbReference>
<reference evidence="2 3" key="1">
    <citation type="submission" date="2024-06" db="EMBL/GenBank/DDBJ databases">
        <title>Pontibacter populi HYL7-15.</title>
        <authorList>
            <person name="Kim M.K."/>
        </authorList>
    </citation>
    <scope>NUCLEOTIDE SEQUENCE [LARGE SCALE GENOMIC DNA]</scope>
    <source>
        <strain evidence="2 3">HYL7-15</strain>
    </source>
</reference>
<name>A0ABV1RVA3_9BACT</name>
<dbReference type="PANTHER" id="PTHR43179:SF7">
    <property type="entry name" value="RHAMNOSYLTRANSFERASE WBBL"/>
    <property type="match status" value="1"/>
</dbReference>
<keyword evidence="3" id="KW-1185">Reference proteome</keyword>
<sequence>MLRAAAIIVCYNGEKYIEECLNTLILDKSITNIIVVDNNSKDNSISIIKNKFPEVTVIALDKNVGFGQANNLGIEIGLKEDCNFFFLLNQDAYCQPNCVSRLIEINERNKDYGIVAPVQLNGKGDRVDVKFYNYLFSQNEELAYDLIRKNIKDIYKVNFVNAAAWLISKECILKIGGFDPVFFHTGEDDDYVQRVKYCGYKIGIAPNINVRHDRPQLNWSHSSTDKRRQITLNILKLKNIDKPVMYNVYKLIKKNIYYIGYDLIKMRFKSAMIKFLSLINTLGMFPIIVKSRKESFADFAFLKYQSVCQAAD</sequence>
<evidence type="ECO:0000313" key="3">
    <source>
        <dbReference type="Proteomes" id="UP001476807"/>
    </source>
</evidence>
<evidence type="ECO:0000313" key="2">
    <source>
        <dbReference type="EMBL" id="MER2998313.1"/>
    </source>
</evidence>
<dbReference type="PANTHER" id="PTHR43179">
    <property type="entry name" value="RHAMNOSYLTRANSFERASE WBBL"/>
    <property type="match status" value="1"/>
</dbReference>
<accession>A0ABV1RVA3</accession>
<dbReference type="Gene3D" id="3.90.550.10">
    <property type="entry name" value="Spore Coat Polysaccharide Biosynthesis Protein SpsA, Chain A"/>
    <property type="match status" value="1"/>
</dbReference>
<gene>
    <name evidence="2" type="ORF">ABS362_12215</name>
</gene>
<feature type="domain" description="Glycosyltransferase 2-like" evidence="1">
    <location>
        <begin position="7"/>
        <end position="166"/>
    </location>
</feature>
<dbReference type="Pfam" id="PF00535">
    <property type="entry name" value="Glycos_transf_2"/>
    <property type="match status" value="1"/>
</dbReference>
<dbReference type="EC" id="2.4.-.-" evidence="2"/>
<organism evidence="2 3">
    <name type="scientific">Pontibacter populi</name>
    <dbReference type="NCBI Taxonomy" id="890055"/>
    <lineage>
        <taxon>Bacteria</taxon>
        <taxon>Pseudomonadati</taxon>
        <taxon>Bacteroidota</taxon>
        <taxon>Cytophagia</taxon>
        <taxon>Cytophagales</taxon>
        <taxon>Hymenobacteraceae</taxon>
        <taxon>Pontibacter</taxon>
    </lineage>
</organism>
<dbReference type="InterPro" id="IPR001173">
    <property type="entry name" value="Glyco_trans_2-like"/>
</dbReference>
<dbReference type="InterPro" id="IPR029044">
    <property type="entry name" value="Nucleotide-diphossugar_trans"/>
</dbReference>
<evidence type="ECO:0000259" key="1">
    <source>
        <dbReference type="Pfam" id="PF00535"/>
    </source>
</evidence>